<evidence type="ECO:0000256" key="4">
    <source>
        <dbReference type="ARBA" id="ARBA00022729"/>
    </source>
</evidence>
<dbReference type="PANTHER" id="PTHR23220">
    <property type="entry name" value="INTEGRIN ALPHA"/>
    <property type="match status" value="1"/>
</dbReference>
<keyword evidence="11" id="KW-0325">Glycoprotein</keyword>
<comment type="similarity">
    <text evidence="2">Belongs to the integrin alpha chain family.</text>
</comment>
<dbReference type="Proteomes" id="UP000001646">
    <property type="component" value="Unplaced"/>
</dbReference>
<evidence type="ECO:0000256" key="6">
    <source>
        <dbReference type="ARBA" id="ARBA00022889"/>
    </source>
</evidence>
<dbReference type="GO" id="GO:0016020">
    <property type="term" value="C:membrane"/>
    <property type="evidence" value="ECO:0007669"/>
    <property type="project" value="UniProtKB-SubCell"/>
</dbReference>
<dbReference type="GO" id="GO:0007155">
    <property type="term" value="P:cell adhesion"/>
    <property type="evidence" value="ECO:0007669"/>
    <property type="project" value="UniProtKB-KW"/>
</dbReference>
<proteinExistence type="inferred from homology"/>
<evidence type="ECO:0000256" key="8">
    <source>
        <dbReference type="ARBA" id="ARBA00023037"/>
    </source>
</evidence>
<evidence type="ECO:0000313" key="13">
    <source>
        <dbReference type="Ensembl" id="ENSACAP00000004276.4"/>
    </source>
</evidence>
<reference evidence="13" key="2">
    <citation type="submission" date="2025-08" db="UniProtKB">
        <authorList>
            <consortium name="Ensembl"/>
        </authorList>
    </citation>
    <scope>IDENTIFICATION</scope>
</reference>
<keyword evidence="8" id="KW-0401">Integrin</keyword>
<evidence type="ECO:0000256" key="9">
    <source>
        <dbReference type="ARBA" id="ARBA00023136"/>
    </source>
</evidence>
<evidence type="ECO:0000256" key="10">
    <source>
        <dbReference type="ARBA" id="ARBA00023170"/>
    </source>
</evidence>
<evidence type="ECO:0000256" key="3">
    <source>
        <dbReference type="ARBA" id="ARBA00022692"/>
    </source>
</evidence>
<comment type="subcellular location">
    <subcellularLocation>
        <location evidence="1">Membrane</location>
        <topology evidence="1">Single-pass type I membrane protein</topology>
    </subcellularLocation>
</comment>
<evidence type="ECO:0000256" key="11">
    <source>
        <dbReference type="ARBA" id="ARBA00023180"/>
    </source>
</evidence>
<dbReference type="Ensembl" id="ENSACAT00000004376.4">
    <property type="protein sequence ID" value="ENSACAP00000004276.4"/>
    <property type="gene ID" value="ENSACAG00000004333.4"/>
</dbReference>
<dbReference type="AlphaFoldDB" id="H9G8Y4"/>
<keyword evidence="5" id="KW-0677">Repeat</keyword>
<keyword evidence="14" id="KW-1185">Reference proteome</keyword>
<dbReference type="PANTHER" id="PTHR23220:SF21">
    <property type="entry name" value="INTEGRIN ALPHA-11"/>
    <property type="match status" value="1"/>
</dbReference>
<dbReference type="InterPro" id="IPR032695">
    <property type="entry name" value="Integrin_dom_sf"/>
</dbReference>
<evidence type="ECO:0000256" key="2">
    <source>
        <dbReference type="ARBA" id="ARBA00008054"/>
    </source>
</evidence>
<dbReference type="FunFam" id="1.20.5.930:FF:000005">
    <property type="entry name" value="Integrin, alpha 10"/>
    <property type="match status" value="1"/>
</dbReference>
<dbReference type="SUPFAM" id="SSF69179">
    <property type="entry name" value="Integrin domains"/>
    <property type="match status" value="1"/>
</dbReference>
<dbReference type="GO" id="GO:0007229">
    <property type="term" value="P:integrin-mediated signaling pathway"/>
    <property type="evidence" value="ECO:0007669"/>
    <property type="project" value="UniProtKB-KW"/>
</dbReference>
<dbReference type="Gene3D" id="2.60.40.1530">
    <property type="entry name" value="ntegrin, alpha v. Chain A, domain 4"/>
    <property type="match status" value="1"/>
</dbReference>
<name>H9G8Y4_ANOCA</name>
<feature type="transmembrane region" description="Helical" evidence="12">
    <location>
        <begin position="266"/>
        <end position="289"/>
    </location>
</feature>
<dbReference type="Bgee" id="ENSACAG00000004333">
    <property type="expression patterns" value="Expressed in skeletal muscle tissue and 12 other cell types or tissues"/>
</dbReference>
<evidence type="ECO:0000256" key="1">
    <source>
        <dbReference type="ARBA" id="ARBA00004479"/>
    </source>
</evidence>
<evidence type="ECO:0000256" key="7">
    <source>
        <dbReference type="ARBA" id="ARBA00022989"/>
    </source>
</evidence>
<dbReference type="InParanoid" id="H9G8Y4"/>
<organism evidence="13 14">
    <name type="scientific">Anolis carolinensis</name>
    <name type="common">Green anole</name>
    <name type="synonym">American chameleon</name>
    <dbReference type="NCBI Taxonomy" id="28377"/>
    <lineage>
        <taxon>Eukaryota</taxon>
        <taxon>Metazoa</taxon>
        <taxon>Chordata</taxon>
        <taxon>Craniata</taxon>
        <taxon>Vertebrata</taxon>
        <taxon>Euteleostomi</taxon>
        <taxon>Lepidosauria</taxon>
        <taxon>Squamata</taxon>
        <taxon>Bifurcata</taxon>
        <taxon>Unidentata</taxon>
        <taxon>Episquamata</taxon>
        <taxon>Toxicofera</taxon>
        <taxon>Iguania</taxon>
        <taxon>Dactyloidae</taxon>
        <taxon>Anolis</taxon>
    </lineage>
</organism>
<reference evidence="13" key="3">
    <citation type="submission" date="2025-09" db="UniProtKB">
        <authorList>
            <consortium name="Ensembl"/>
        </authorList>
    </citation>
    <scope>IDENTIFICATION</scope>
</reference>
<dbReference type="GeneTree" id="ENSGT00940000155465"/>
<keyword evidence="6" id="KW-0130">Cell adhesion</keyword>
<keyword evidence="3 12" id="KW-0812">Transmembrane</keyword>
<accession>H9G8Y4</accession>
<reference evidence="13" key="1">
    <citation type="submission" date="2009-12" db="EMBL/GenBank/DDBJ databases">
        <title>The Genome Sequence of Anolis carolinensis (Green Anole Lizard).</title>
        <authorList>
            <consortium name="The Genome Sequencing Platform"/>
            <person name="Di Palma F."/>
            <person name="Alfoldi J."/>
            <person name="Heiman D."/>
            <person name="Young S."/>
            <person name="Grabherr M."/>
            <person name="Johnson J."/>
            <person name="Lander E.S."/>
            <person name="Lindblad-Toh K."/>
        </authorList>
    </citation>
    <scope>NUCLEOTIDE SEQUENCE [LARGE SCALE GENOMIC DNA]</scope>
    <source>
        <strain evidence="13">JBL SC #1</strain>
    </source>
</reference>
<dbReference type="Gene3D" id="1.20.5.930">
    <property type="entry name" value="Bicelle-embedded integrin alpha(iib) transmembrane segment"/>
    <property type="match status" value="1"/>
</dbReference>
<evidence type="ECO:0000256" key="12">
    <source>
        <dbReference type="SAM" id="Phobius"/>
    </source>
</evidence>
<keyword evidence="7 12" id="KW-1133">Transmembrane helix</keyword>
<dbReference type="eggNOG" id="KOG3637">
    <property type="taxonomic scope" value="Eukaryota"/>
</dbReference>
<dbReference type="HOGENOM" id="CLU_004111_5_1_1"/>
<keyword evidence="10" id="KW-0675">Receptor</keyword>
<sequence length="311" mass="34799">MRVDVEHEIHALPPPSVSNALICFAFLQVAFRLDFEFSKSVFLQSLEIFLTTKSDSEEQESTKGDNSVLLKLPLKYESDLLFTRSSSQDYYEVKPNRSLERYDSIGPPFNGTFKLQNLGLFPVDGVAIKITVPVATRGGNRLLQLSGFRVHEGTTKCHIGGNNTDYRRAPSDEDLGRHPQLNRSNSDMISIDCSVNLAANGEVSFLLSGNLWMKSLRAMRFKSLRLVIHAALQRGFRSAFVFREEDPSRQIVFEISKVEDSQVPTWIIIGSTLGGLLLLGLLVLALWKLGFFKSADRKREADPGQSGKDLD</sequence>
<dbReference type="STRING" id="28377.ENSACAP00000004276"/>
<evidence type="ECO:0000313" key="14">
    <source>
        <dbReference type="Proteomes" id="UP000001646"/>
    </source>
</evidence>
<protein>
    <submittedName>
        <fullName evidence="13">Uncharacterized protein</fullName>
    </submittedName>
</protein>
<keyword evidence="9 12" id="KW-0472">Membrane</keyword>
<evidence type="ECO:0000256" key="5">
    <source>
        <dbReference type="ARBA" id="ARBA00022737"/>
    </source>
</evidence>
<keyword evidence="4" id="KW-0732">Signal</keyword>